<dbReference type="SMART" id="SM00406">
    <property type="entry name" value="IGv"/>
    <property type="match status" value="2"/>
</dbReference>
<evidence type="ECO:0000313" key="24">
    <source>
        <dbReference type="Proteomes" id="UP001214576"/>
    </source>
</evidence>
<dbReference type="InterPro" id="IPR013106">
    <property type="entry name" value="Ig_V-set"/>
</dbReference>
<feature type="compositionally biased region" description="Low complexity" evidence="19">
    <location>
        <begin position="1584"/>
        <end position="1600"/>
    </location>
</feature>
<evidence type="ECO:0000259" key="22">
    <source>
        <dbReference type="PROSITE" id="PS50853"/>
    </source>
</evidence>
<feature type="region of interest" description="Disordered" evidence="19">
    <location>
        <begin position="734"/>
        <end position="759"/>
    </location>
</feature>
<evidence type="ECO:0000256" key="3">
    <source>
        <dbReference type="ARBA" id="ARBA00022500"/>
    </source>
</evidence>
<keyword evidence="13" id="KW-0675">Receptor</keyword>
<dbReference type="PROSITE" id="PS50853">
    <property type="entry name" value="FN3"/>
    <property type="match status" value="2"/>
</dbReference>
<evidence type="ECO:0000256" key="8">
    <source>
        <dbReference type="ARBA" id="ARBA00022782"/>
    </source>
</evidence>
<feature type="compositionally biased region" description="Pro residues" evidence="19">
    <location>
        <begin position="642"/>
        <end position="657"/>
    </location>
</feature>
<dbReference type="InterPro" id="IPR036179">
    <property type="entry name" value="Ig-like_dom_sf"/>
</dbReference>
<keyword evidence="10 20" id="KW-1133">Transmembrane helix</keyword>
<evidence type="ECO:0000256" key="14">
    <source>
        <dbReference type="ARBA" id="ARBA00023180"/>
    </source>
</evidence>
<feature type="domain" description="Ig-like" evidence="21">
    <location>
        <begin position="348"/>
        <end position="441"/>
    </location>
</feature>
<dbReference type="FunFam" id="2.60.40.10:FF:000055">
    <property type="entry name" value="roundabout homolog 1 isoform X2"/>
    <property type="match status" value="1"/>
</dbReference>
<evidence type="ECO:0000256" key="16">
    <source>
        <dbReference type="ARBA" id="ARBA00054174"/>
    </source>
</evidence>
<keyword evidence="4" id="KW-0597">Phosphoprotein</keyword>
<feature type="compositionally biased region" description="Polar residues" evidence="19">
    <location>
        <begin position="1316"/>
        <end position="1330"/>
    </location>
</feature>
<keyword evidence="8" id="KW-0221">Differentiation</keyword>
<evidence type="ECO:0000256" key="13">
    <source>
        <dbReference type="ARBA" id="ARBA00023170"/>
    </source>
</evidence>
<dbReference type="FunFam" id="2.60.40.10:FF:000026">
    <property type="entry name" value="roundabout homolog 2 isoform X1"/>
    <property type="match status" value="1"/>
</dbReference>
<dbReference type="InterPro" id="IPR007110">
    <property type="entry name" value="Ig-like_dom"/>
</dbReference>
<feature type="compositionally biased region" description="Low complexity" evidence="19">
    <location>
        <begin position="1356"/>
        <end position="1369"/>
    </location>
</feature>
<keyword evidence="15" id="KW-0393">Immunoglobulin domain</keyword>
<dbReference type="InterPro" id="IPR003599">
    <property type="entry name" value="Ig_sub"/>
</dbReference>
<feature type="compositionally biased region" description="Pro residues" evidence="19">
    <location>
        <begin position="1336"/>
        <end position="1347"/>
    </location>
</feature>
<comment type="subcellular location">
    <subcellularLocation>
        <location evidence="1">Membrane</location>
        <topology evidence="1">Single-pass type I membrane protein</topology>
    </subcellularLocation>
</comment>
<feature type="non-terminal residue" evidence="23">
    <location>
        <position position="1617"/>
    </location>
</feature>
<evidence type="ECO:0000256" key="10">
    <source>
        <dbReference type="ARBA" id="ARBA00022989"/>
    </source>
</evidence>
<evidence type="ECO:0000256" key="18">
    <source>
        <dbReference type="ARBA" id="ARBA00067997"/>
    </source>
</evidence>
<dbReference type="FunFam" id="2.60.40.10:FF:000008">
    <property type="entry name" value="roundabout homolog 2 isoform X2"/>
    <property type="match status" value="2"/>
</dbReference>
<dbReference type="GO" id="GO:0016020">
    <property type="term" value="C:membrane"/>
    <property type="evidence" value="ECO:0007669"/>
    <property type="project" value="UniProtKB-SubCell"/>
</dbReference>
<dbReference type="PANTHER" id="PTHR12231">
    <property type="entry name" value="CTX-RELATED TYPE I TRANSMEMBRANE PROTEIN"/>
    <property type="match status" value="1"/>
</dbReference>
<evidence type="ECO:0000256" key="6">
    <source>
        <dbReference type="ARBA" id="ARBA00022729"/>
    </source>
</evidence>
<evidence type="ECO:0000256" key="20">
    <source>
        <dbReference type="SAM" id="Phobius"/>
    </source>
</evidence>
<evidence type="ECO:0000256" key="11">
    <source>
        <dbReference type="ARBA" id="ARBA00023136"/>
    </source>
</evidence>
<dbReference type="Gene3D" id="2.60.40.10">
    <property type="entry name" value="Immunoglobulins"/>
    <property type="match status" value="9"/>
</dbReference>
<feature type="domain" description="Fibronectin type-III" evidence="22">
    <location>
        <begin position="654"/>
        <end position="748"/>
    </location>
</feature>
<name>A0AAD4XXQ0_OVIAM</name>
<dbReference type="PANTHER" id="PTHR12231:SF236">
    <property type="entry name" value="ROUNDABOUT HOMOLOG 3"/>
    <property type="match status" value="1"/>
</dbReference>
<comment type="function">
    <text evidence="16">Receptor involved in axon guidance during development. Acts as a multifunctional regulator of pathfinding that simultaneously mediates NELL2 repulsion, inhibits SLIT repulsion, and facilitates Netrin-1/NTN1 attraction. In spinal cord development plays a role in guiding commissural axons probably by preventing premature sensitivity to Slit proteins thus inhibiting Slit signaling through ROBO1/ROBO2. Binding OF NELL2 to the receptor ROBO3 promotes oligomerization of ROBO3, resulting in the repulsion of commissural axons in the midline. ROBO3 also indirectly boosts axon attraction to NTN1 without interacting with NTN1 itself.</text>
</comment>
<evidence type="ECO:0000256" key="12">
    <source>
        <dbReference type="ARBA" id="ARBA00023157"/>
    </source>
</evidence>
<evidence type="ECO:0000256" key="7">
    <source>
        <dbReference type="ARBA" id="ARBA00022737"/>
    </source>
</evidence>
<dbReference type="FunFam" id="2.60.40.10:FF:000043">
    <property type="entry name" value="roundabout homolog 2 isoform X2"/>
    <property type="match status" value="1"/>
</dbReference>
<protein>
    <recommendedName>
        <fullName evidence="18">Roundabout homolog 3</fullName>
    </recommendedName>
</protein>
<keyword evidence="11 20" id="KW-0472">Membrane</keyword>
<feature type="compositionally biased region" description="Basic residues" evidence="19">
    <location>
        <begin position="1422"/>
        <end position="1431"/>
    </location>
</feature>
<dbReference type="InterPro" id="IPR003961">
    <property type="entry name" value="FN3_dom"/>
</dbReference>
<dbReference type="FunFam" id="2.60.40.10:FF:000053">
    <property type="entry name" value="Roundabout guidance receptor 1"/>
    <property type="match status" value="1"/>
</dbReference>
<dbReference type="PROSITE" id="PS50835">
    <property type="entry name" value="IG_LIKE"/>
    <property type="match status" value="5"/>
</dbReference>
<comment type="similarity">
    <text evidence="17">Belongs to the immunoglobulin superfamily. ROBO family.</text>
</comment>
<evidence type="ECO:0000256" key="15">
    <source>
        <dbReference type="ARBA" id="ARBA00023319"/>
    </source>
</evidence>
<dbReference type="GO" id="GO:0007399">
    <property type="term" value="P:nervous system development"/>
    <property type="evidence" value="ECO:0007669"/>
    <property type="project" value="UniProtKB-KW"/>
</dbReference>
<evidence type="ECO:0000256" key="17">
    <source>
        <dbReference type="ARBA" id="ARBA00061206"/>
    </source>
</evidence>
<feature type="compositionally biased region" description="Gly residues" evidence="19">
    <location>
        <begin position="1442"/>
        <end position="1453"/>
    </location>
</feature>
<evidence type="ECO:0000256" key="5">
    <source>
        <dbReference type="ARBA" id="ARBA00022692"/>
    </source>
</evidence>
<keyword evidence="7" id="KW-0677">Repeat</keyword>
<evidence type="ECO:0000256" key="4">
    <source>
        <dbReference type="ARBA" id="ARBA00022553"/>
    </source>
</evidence>
<keyword evidence="5 20" id="KW-0812">Transmembrane</keyword>
<comment type="caution">
    <text evidence="23">The sequence shown here is derived from an EMBL/GenBank/DDBJ whole genome shotgun (WGS) entry which is preliminary data.</text>
</comment>
<evidence type="ECO:0000256" key="19">
    <source>
        <dbReference type="SAM" id="MobiDB-lite"/>
    </source>
</evidence>
<feature type="domain" description="Ig-like" evidence="21">
    <location>
        <begin position="451"/>
        <end position="534"/>
    </location>
</feature>
<feature type="domain" description="Fibronectin type-III" evidence="22">
    <location>
        <begin position="769"/>
        <end position="863"/>
    </location>
</feature>
<feature type="region of interest" description="Disordered" evidence="19">
    <location>
        <begin position="1206"/>
        <end position="1617"/>
    </location>
</feature>
<dbReference type="GO" id="GO:0006935">
    <property type="term" value="P:chemotaxis"/>
    <property type="evidence" value="ECO:0007669"/>
    <property type="project" value="UniProtKB-KW"/>
</dbReference>
<keyword evidence="12" id="KW-1015">Disulfide bond</keyword>
<keyword evidence="3" id="KW-0145">Chemotaxis</keyword>
<feature type="transmembrane region" description="Helical" evidence="20">
    <location>
        <begin position="1097"/>
        <end position="1118"/>
    </location>
</feature>
<evidence type="ECO:0000313" key="23">
    <source>
        <dbReference type="EMBL" id="KAI4529900.1"/>
    </source>
</evidence>
<dbReference type="EMBL" id="JAKZEL010000026">
    <property type="protein sequence ID" value="KAI4529900.1"/>
    <property type="molecule type" value="Genomic_DNA"/>
</dbReference>
<evidence type="ECO:0000256" key="2">
    <source>
        <dbReference type="ARBA" id="ARBA00022473"/>
    </source>
</evidence>
<dbReference type="Pfam" id="PF00041">
    <property type="entry name" value="fn3"/>
    <property type="match status" value="1"/>
</dbReference>
<dbReference type="InterPro" id="IPR013098">
    <property type="entry name" value="Ig_I-set"/>
</dbReference>
<dbReference type="SMART" id="SM00409">
    <property type="entry name" value="IG"/>
    <property type="match status" value="5"/>
</dbReference>
<feature type="compositionally biased region" description="Basic and acidic residues" evidence="19">
    <location>
        <begin position="1479"/>
        <end position="1493"/>
    </location>
</feature>
<evidence type="ECO:0000256" key="1">
    <source>
        <dbReference type="ARBA" id="ARBA00004479"/>
    </source>
</evidence>
<feature type="transmembrane region" description="Helical" evidence="20">
    <location>
        <begin position="1064"/>
        <end position="1085"/>
    </location>
</feature>
<keyword evidence="14" id="KW-0325">Glycoprotein</keyword>
<feature type="region of interest" description="Disordered" evidence="19">
    <location>
        <begin position="1145"/>
        <end position="1166"/>
    </location>
</feature>
<feature type="domain" description="Ig-like" evidence="21">
    <location>
        <begin position="258"/>
        <end position="343"/>
    </location>
</feature>
<dbReference type="InterPro" id="IPR013783">
    <property type="entry name" value="Ig-like_fold"/>
</dbReference>
<feature type="compositionally biased region" description="Low complexity" evidence="19">
    <location>
        <begin position="1608"/>
        <end position="1617"/>
    </location>
</feature>
<keyword evidence="2" id="KW-0217">Developmental protein</keyword>
<keyword evidence="9" id="KW-0524">Neurogenesis</keyword>
<dbReference type="FunFam" id="2.60.40.10:FF:000888">
    <property type="entry name" value="Roundabout guidance receptor 3"/>
    <property type="match status" value="1"/>
</dbReference>
<dbReference type="InterPro" id="IPR003598">
    <property type="entry name" value="Ig_sub2"/>
</dbReference>
<gene>
    <name evidence="23" type="ORF">MG293_019756</name>
</gene>
<feature type="domain" description="Ig-like" evidence="21">
    <location>
        <begin position="166"/>
        <end position="253"/>
    </location>
</feature>
<dbReference type="SUPFAM" id="SSF49265">
    <property type="entry name" value="Fibronectin type III"/>
    <property type="match status" value="2"/>
</dbReference>
<dbReference type="InterPro" id="IPR051170">
    <property type="entry name" value="Neural/epithelial_adhesion"/>
</dbReference>
<dbReference type="Pfam" id="PF13927">
    <property type="entry name" value="Ig_3"/>
    <property type="match status" value="3"/>
</dbReference>
<keyword evidence="24" id="KW-1185">Reference proteome</keyword>
<dbReference type="CDD" id="cd00063">
    <property type="entry name" value="FN3"/>
    <property type="match status" value="2"/>
</dbReference>
<feature type="compositionally biased region" description="Polar residues" evidence="19">
    <location>
        <begin position="1572"/>
        <end position="1583"/>
    </location>
</feature>
<dbReference type="Proteomes" id="UP001214576">
    <property type="component" value="Unassembled WGS sequence"/>
</dbReference>
<proteinExistence type="inferred from homology"/>
<dbReference type="Pfam" id="PF07679">
    <property type="entry name" value="I-set"/>
    <property type="match status" value="2"/>
</dbReference>
<dbReference type="SUPFAM" id="SSF48726">
    <property type="entry name" value="Immunoglobulin"/>
    <property type="match status" value="5"/>
</dbReference>
<feature type="region of interest" description="Disordered" evidence="19">
    <location>
        <begin position="637"/>
        <end position="660"/>
    </location>
</feature>
<dbReference type="SMART" id="SM00060">
    <property type="entry name" value="FN3"/>
    <property type="match status" value="3"/>
</dbReference>
<dbReference type="GO" id="GO:0030154">
    <property type="term" value="P:cell differentiation"/>
    <property type="evidence" value="ECO:0007669"/>
    <property type="project" value="UniProtKB-KW"/>
</dbReference>
<dbReference type="SMART" id="SM00408">
    <property type="entry name" value="IGc2"/>
    <property type="match status" value="5"/>
</dbReference>
<dbReference type="InterPro" id="IPR036116">
    <property type="entry name" value="FN3_sf"/>
</dbReference>
<organism evidence="23 24">
    <name type="scientific">Ovis ammon polii</name>
    <dbReference type="NCBI Taxonomy" id="230172"/>
    <lineage>
        <taxon>Eukaryota</taxon>
        <taxon>Metazoa</taxon>
        <taxon>Chordata</taxon>
        <taxon>Craniata</taxon>
        <taxon>Vertebrata</taxon>
        <taxon>Euteleostomi</taxon>
        <taxon>Mammalia</taxon>
        <taxon>Eutheria</taxon>
        <taxon>Laurasiatheria</taxon>
        <taxon>Artiodactyla</taxon>
        <taxon>Ruminantia</taxon>
        <taxon>Pecora</taxon>
        <taxon>Bovidae</taxon>
        <taxon>Caprinae</taxon>
        <taxon>Ovis</taxon>
    </lineage>
</organism>
<evidence type="ECO:0000256" key="9">
    <source>
        <dbReference type="ARBA" id="ARBA00022902"/>
    </source>
</evidence>
<sequence length="1617" mass="173202">MLRYLLKTLLQMNLFADSLGGDISNSSDLLFGFNSSVAALNQSLLSPGDPSLNGSRIGPEDAMPRIVEQPPDLLVSRGEPATLPCRAEGRPRPNIEWYKNGARVATAREDPRAHRLLLPSGALFFPRIVHGRRSRPDEGVYTCVARNYLGAAASRNASLEVAVLRDDFRQSPGNVVVAVGEPAVMECVPPRGHPEPSVSWKKDGVRLKEEEGRITIRGGKLMMSHTFKSDAGMYVCVASNMAGERESGAAKLVVLERPSFLRRPVNQVVLAGAPVDFPCEVQGDPPPHLRWRKEDGELPTGSRYEIQSDHRLQIRRVSAEDEGTYTCVAENSVGRAEASGSLIVHVPPQLVTQPQDQMAAPGDSVAFQCETKGNPPPAIFWQKEGSQALLFPSQSLQPTGRFSVSPRGQLNITEVQSRDAGYYVCQAVSVAGSVLAKALLEVKGASLEGLPPIILQGPANQTLALGSSVWLPCRVSGNPQPSVQWKKDGQWLQGDDVQLSVMANGTLYIASVQEGHMGFYSCVAKSSTGEAAWSGWLRRRGEFFLCSLIFCQHSSPNWPQRWSIPPPQTPELVLSSKGHSCGCWGEDRSGTCGNRCEQGQFTLSPAPGSPFSRLLWERGDYTGPIILLKDYLLTAEDQGATPDPPAEPSTPPGPPSQPVVTEITKNSITLTWKPNPQAGATVTSYVIEAFSQAAGNTWRTVADGVQLETHTVSGLQPSTIYLFLVRAVGSWGLSEPSPVSEPVRTQADSSPSRPVEDPWRGQQGLAEVAVRLEEPVVLGPRTLQVSWTVDGPVQLVQGFRVSWRVAGPDGGSWSVLDLPYPSQQSTVLRGLPPGTQVQVKVQAQGQEELGAESPLVTRNIPEEAPSGPPQGVAVALGGEGNSSITVSWEPPLPSQQNGVIEEYQVQGLRRAWVGRLGSGGRRLGSGRREPRTGFGTRDEVRVEERGFRVLSPSELRLAEASFPPFRDPLLTLPGSRPPQIWCLGNESRFHLNRSAAGWARSAVLRGLLPGLLYRTQVAAATSAGVGVASAPVSVQLPSPPELEPGLEASPGLAERLARVLREPAFLAGSGAACGALLLGLCGALYRRRRQRKELSHYTVLSSCYPCLPYFAGLCRLSVPSVHLLSLRPPMGLGPAPYPWLPDSWPHSSRSPSAQDPRGSCCPSNPDPDDRYYNEAGISLYLAQTARGTVASAEGPVYSTIDPAGEELQTFHGGFPPHPSGDPGTWSPYTPPEWSQGDSGARGGKVKLLGKPVQMPSLNWPEALPPPPPSCELSCIEGPEEELEGSSDPGEWCPPMPERSHAAEPSSGGGCLVPPSRGQTPSPTPSYGQQSTATLTPSPPDPPQPPTDIPHLHQMPRRVPLGPSSPLSVSQPTLSSHEGRPAGLGAGPSGPHHIPSPVPAIASSAPGEARQVPGELTPPLHGPRARIRKKPKAFPYRREHSPGGEGAVSLGGGDRSGDRLEEGASEPKPQAVPSQPPSAREWEWEKDWGQEKQETWLTAGLSPDLPPPPLPPPEEEASWALGLRAAGSMSSLEREREHSGERRLVQAAPLGAQRRPHPDEEAWLPCSRPSFLSRGQGTSTCSTAGSNSSRGSGSSRGSRGPGRSRSRSRSQSQRPGQK</sequence>
<evidence type="ECO:0000259" key="21">
    <source>
        <dbReference type="PROSITE" id="PS50835"/>
    </source>
</evidence>
<feature type="domain" description="Ig-like" evidence="21">
    <location>
        <begin position="64"/>
        <end position="160"/>
    </location>
</feature>
<keyword evidence="6" id="KW-0732">Signal</keyword>
<reference evidence="23" key="1">
    <citation type="submission" date="2022-03" db="EMBL/GenBank/DDBJ databases">
        <title>Genomic analyses of argali, domestic sheep and their hybrids provide insights into chromosomal evolution, heterosis and genetic basis of agronomic traits.</title>
        <authorList>
            <person name="Li M."/>
        </authorList>
    </citation>
    <scope>NUCLEOTIDE SEQUENCE</scope>
    <source>
        <strain evidence="23">CAU-MHL-2022a</strain>
        <tissue evidence="23">Skin</tissue>
    </source>
</reference>
<feature type="compositionally biased region" description="Basic and acidic residues" evidence="19">
    <location>
        <begin position="1531"/>
        <end position="1543"/>
    </location>
</feature>
<accession>A0AAD4XXQ0</accession>